<keyword evidence="2" id="KW-1185">Reference proteome</keyword>
<dbReference type="RefSeq" id="WP_123197671.1">
    <property type="nucleotide sequence ID" value="NZ_QICB01000002.1"/>
</dbReference>
<dbReference type="EMBL" id="QICB01000002">
    <property type="protein sequence ID" value="RNL20570.1"/>
    <property type="molecule type" value="Genomic_DNA"/>
</dbReference>
<organism evidence="1 2">
    <name type="scientific">Slackia faecicanis</name>
    <dbReference type="NCBI Taxonomy" id="255723"/>
    <lineage>
        <taxon>Bacteria</taxon>
        <taxon>Bacillati</taxon>
        <taxon>Actinomycetota</taxon>
        <taxon>Coriobacteriia</taxon>
        <taxon>Eggerthellales</taxon>
        <taxon>Eggerthellaceae</taxon>
        <taxon>Slackia</taxon>
    </lineage>
</organism>
<reference evidence="2" key="1">
    <citation type="submission" date="2018-05" db="EMBL/GenBank/DDBJ databases">
        <title>Genome Sequencing of selected type strains of the family Eggerthellaceae.</title>
        <authorList>
            <person name="Danylec N."/>
            <person name="Stoll D.A."/>
            <person name="Doetsch A."/>
            <person name="Huch M."/>
        </authorList>
    </citation>
    <scope>NUCLEOTIDE SEQUENCE [LARGE SCALE GENOMIC DNA]</scope>
    <source>
        <strain evidence="2">DSM 17537</strain>
    </source>
</reference>
<evidence type="ECO:0000313" key="2">
    <source>
        <dbReference type="Proteomes" id="UP000267368"/>
    </source>
</evidence>
<dbReference type="AlphaFoldDB" id="A0A3N0AGJ0"/>
<comment type="caution">
    <text evidence="1">The sequence shown here is derived from an EMBL/GenBank/DDBJ whole genome shotgun (WGS) entry which is preliminary data.</text>
</comment>
<dbReference type="Proteomes" id="UP000267368">
    <property type="component" value="Unassembled WGS sequence"/>
</dbReference>
<accession>A0A3N0AGJ0</accession>
<name>A0A3N0AGJ0_9ACTN</name>
<protein>
    <submittedName>
        <fullName evidence="1">Uncharacterized protein</fullName>
    </submittedName>
</protein>
<sequence>MSLGYGGAARLVLSDGESAIYAYACTNLNKRDNDPREDGEIYVELRPIASAYVPKKTKRYPNGVPIRSAENVDYEKMVAAGSLKVTNCSNAICFDGDGIDAQAWELIRRIALRIQLDGEFPAEVGYFK</sequence>
<proteinExistence type="predicted"/>
<evidence type="ECO:0000313" key="1">
    <source>
        <dbReference type="EMBL" id="RNL20570.1"/>
    </source>
</evidence>
<gene>
    <name evidence="1" type="ORF">DMP07_02990</name>
</gene>